<comment type="caution">
    <text evidence="11">The sequence shown here is derived from an EMBL/GenBank/DDBJ whole genome shotgun (WGS) entry which is preliminary data.</text>
</comment>
<keyword evidence="6" id="KW-0256">Endoplasmic reticulum</keyword>
<dbReference type="PANTHER" id="PTHR14094">
    <property type="entry name" value="SIGNAL RECOGNITION PARTICLE 72"/>
    <property type="match status" value="1"/>
</dbReference>
<evidence type="ECO:0000256" key="8">
    <source>
        <dbReference type="ARBA" id="ARBA00023274"/>
    </source>
</evidence>
<dbReference type="InterPro" id="IPR026270">
    <property type="entry name" value="SRP72"/>
</dbReference>
<dbReference type="Pfam" id="PF08492">
    <property type="entry name" value="SRP72"/>
    <property type="match status" value="1"/>
</dbReference>
<dbReference type="Gene3D" id="1.25.40.10">
    <property type="entry name" value="Tetratricopeptide repeat domain"/>
    <property type="match status" value="2"/>
</dbReference>
<evidence type="ECO:0000256" key="2">
    <source>
        <dbReference type="ARBA" id="ARBA00004496"/>
    </source>
</evidence>
<feature type="compositionally biased region" description="Basic residues" evidence="9">
    <location>
        <begin position="706"/>
        <end position="727"/>
    </location>
</feature>
<name>A0A9W7XME4_9FUNG</name>
<evidence type="ECO:0000313" key="11">
    <source>
        <dbReference type="EMBL" id="KAJ1646218.1"/>
    </source>
</evidence>
<dbReference type="GO" id="GO:0005783">
    <property type="term" value="C:endoplasmic reticulum"/>
    <property type="evidence" value="ECO:0007669"/>
    <property type="project" value="UniProtKB-SubCell"/>
</dbReference>
<dbReference type="InterPro" id="IPR011990">
    <property type="entry name" value="TPR-like_helical_dom_sf"/>
</dbReference>
<evidence type="ECO:0000256" key="9">
    <source>
        <dbReference type="SAM" id="MobiDB-lite"/>
    </source>
</evidence>
<evidence type="ECO:0000256" key="4">
    <source>
        <dbReference type="ARBA" id="ARBA00018350"/>
    </source>
</evidence>
<dbReference type="GO" id="GO:0043022">
    <property type="term" value="F:ribosome binding"/>
    <property type="evidence" value="ECO:0007669"/>
    <property type="project" value="TreeGrafter"/>
</dbReference>
<comment type="similarity">
    <text evidence="3">Belongs to the SRP72 family.</text>
</comment>
<feature type="domain" description="Signal recognition particle SRP72 subunit RNA-binding" evidence="10">
    <location>
        <begin position="584"/>
        <end position="637"/>
    </location>
</feature>
<dbReference type="GO" id="GO:0005786">
    <property type="term" value="C:signal recognition particle, endoplasmic reticulum targeting"/>
    <property type="evidence" value="ECO:0007669"/>
    <property type="project" value="UniProtKB-KW"/>
</dbReference>
<dbReference type="AlphaFoldDB" id="A0A9W7XME4"/>
<reference evidence="11" key="1">
    <citation type="submission" date="2022-07" db="EMBL/GenBank/DDBJ databases">
        <title>Phylogenomic reconstructions and comparative analyses of Kickxellomycotina fungi.</title>
        <authorList>
            <person name="Reynolds N.K."/>
            <person name="Stajich J.E."/>
            <person name="Barry K."/>
            <person name="Grigoriev I.V."/>
            <person name="Crous P."/>
            <person name="Smith M.E."/>
        </authorList>
    </citation>
    <scope>NUCLEOTIDE SEQUENCE</scope>
    <source>
        <strain evidence="11">NBRC 105413</strain>
    </source>
</reference>
<dbReference type="InterPro" id="IPR013699">
    <property type="entry name" value="Signal_recog_part_SRP72_RNA-bd"/>
</dbReference>
<feature type="region of interest" description="Disordered" evidence="9">
    <location>
        <begin position="558"/>
        <end position="727"/>
    </location>
</feature>
<evidence type="ECO:0000256" key="1">
    <source>
        <dbReference type="ARBA" id="ARBA00004240"/>
    </source>
</evidence>
<evidence type="ECO:0000256" key="3">
    <source>
        <dbReference type="ARBA" id="ARBA00007676"/>
    </source>
</evidence>
<proteinExistence type="inferred from homology"/>
<feature type="compositionally biased region" description="Basic and acidic residues" evidence="9">
    <location>
        <begin position="613"/>
        <end position="627"/>
    </location>
</feature>
<keyword evidence="12" id="KW-1185">Reference proteome</keyword>
<keyword evidence="5" id="KW-0963">Cytoplasm</keyword>
<dbReference type="SUPFAM" id="SSF48452">
    <property type="entry name" value="TPR-like"/>
    <property type="match status" value="2"/>
</dbReference>
<feature type="compositionally biased region" description="Basic and acidic residues" evidence="9">
    <location>
        <begin position="691"/>
        <end position="704"/>
    </location>
</feature>
<evidence type="ECO:0000256" key="7">
    <source>
        <dbReference type="ARBA" id="ARBA00023135"/>
    </source>
</evidence>
<evidence type="ECO:0000313" key="12">
    <source>
        <dbReference type="Proteomes" id="UP001145021"/>
    </source>
</evidence>
<dbReference type="PIRSF" id="PIRSF038922">
    <property type="entry name" value="SRP72"/>
    <property type="match status" value="1"/>
</dbReference>
<feature type="compositionally biased region" description="Basic residues" evidence="9">
    <location>
        <begin position="600"/>
        <end position="611"/>
    </location>
</feature>
<organism evidence="11 12">
    <name type="scientific">Coemansia asiatica</name>
    <dbReference type="NCBI Taxonomy" id="1052880"/>
    <lineage>
        <taxon>Eukaryota</taxon>
        <taxon>Fungi</taxon>
        <taxon>Fungi incertae sedis</taxon>
        <taxon>Zoopagomycota</taxon>
        <taxon>Kickxellomycotina</taxon>
        <taxon>Kickxellomycetes</taxon>
        <taxon>Kickxellales</taxon>
        <taxon>Kickxellaceae</taxon>
        <taxon>Coemansia</taxon>
    </lineage>
</organism>
<sequence>MASQALESVYSAIRDSISDGDYARVVESARAGLKAHPKEAAELAKIEIVALIKQDCAFQALDAIAKARQSRALAKDAMEYEVAYCYFMLGRYEEARYALSKARAGPAHDRLLAQIAYKCNQFSECIDIYNKLISASERGSQEYKDLLINLAAAKAADAQMHGSKGELYSSDELYSADSYELIFNAATGLLAKGQTKKAIDMLSAAKELARSSLSADGWVEQDIQVEISPIEAQKAVAFHQLGRTGEASGIYKSLLSSSAVESNARDVIRHNAVLLTVGLDSCSGARASSLKRLIQVPGSGSSTLSQYQRTLMMYNMAAMHLAQNQIVPARRLLKRISKHICGSMSTCPGLISAAVSLKAGEPVRALNELSTLAHTSNAVDGVKAVLAAAQVAIGLGEKQRALSIVEEWLEKAQRVSLANLETPEDFTRHYFGTCMLASWFSAKVNGIGSVDSFFSPTNAANHLQQELSSIVAPTSSLLAAVGDCLVYAGNQEEARSCFDRAIKAAKETGANAGELQSAHLSAELQMGHRSVDSAADSQDVARMLKGFLKRKKAATLIPGAPPRLVRRFQPRPDRPTQRSASGKETSRNTAQAKARAEKYRARRQRKVRNHPPKNYDPERKPDSERWIPLRQRSYYKPRGRGSRYQQKLRGGAQGGVSEAGAGLGGTGSARIAGAKGAMMTAPVQQAPDSAEAEKLNKQEEDSNSKPKSKSKGKNKSKGKGKGKRAGW</sequence>
<keyword evidence="8" id="KW-0687">Ribonucleoprotein</keyword>
<accession>A0A9W7XME4</accession>
<feature type="compositionally biased region" description="Polar residues" evidence="9">
    <location>
        <begin position="577"/>
        <end position="589"/>
    </location>
</feature>
<dbReference type="Proteomes" id="UP001145021">
    <property type="component" value="Unassembled WGS sequence"/>
</dbReference>
<dbReference type="EMBL" id="JANBOH010000070">
    <property type="protein sequence ID" value="KAJ1646218.1"/>
    <property type="molecule type" value="Genomic_DNA"/>
</dbReference>
<dbReference type="GO" id="GO:0008312">
    <property type="term" value="F:7S RNA binding"/>
    <property type="evidence" value="ECO:0007669"/>
    <property type="project" value="InterPro"/>
</dbReference>
<evidence type="ECO:0000256" key="5">
    <source>
        <dbReference type="ARBA" id="ARBA00022490"/>
    </source>
</evidence>
<evidence type="ECO:0000259" key="10">
    <source>
        <dbReference type="Pfam" id="PF08492"/>
    </source>
</evidence>
<dbReference type="GO" id="GO:0006614">
    <property type="term" value="P:SRP-dependent cotranslational protein targeting to membrane"/>
    <property type="evidence" value="ECO:0007669"/>
    <property type="project" value="InterPro"/>
</dbReference>
<dbReference type="PANTHER" id="PTHR14094:SF9">
    <property type="entry name" value="SIGNAL RECOGNITION PARTICLE SUBUNIT SRP72"/>
    <property type="match status" value="1"/>
</dbReference>
<keyword evidence="7" id="KW-0733">Signal recognition particle</keyword>
<evidence type="ECO:0000256" key="6">
    <source>
        <dbReference type="ARBA" id="ARBA00022824"/>
    </source>
</evidence>
<comment type="subcellular location">
    <subcellularLocation>
        <location evidence="2">Cytoplasm</location>
    </subcellularLocation>
    <subcellularLocation>
        <location evidence="1">Endoplasmic reticulum</location>
    </subcellularLocation>
</comment>
<protein>
    <recommendedName>
        <fullName evidence="4">Signal recognition particle subunit SRP72</fullName>
    </recommendedName>
</protein>
<gene>
    <name evidence="11" type="primary">srp72</name>
    <name evidence="11" type="ORF">LPJ64_002282</name>
</gene>